<dbReference type="SFLD" id="SFLDS00003">
    <property type="entry name" value="Haloacid_Dehalogenase"/>
    <property type="match status" value="1"/>
</dbReference>
<dbReference type="Proteomes" id="UP001597497">
    <property type="component" value="Unassembled WGS sequence"/>
</dbReference>
<evidence type="ECO:0000313" key="2">
    <source>
        <dbReference type="Proteomes" id="UP001597497"/>
    </source>
</evidence>
<dbReference type="PANTHER" id="PTHR10000">
    <property type="entry name" value="PHOSPHOSERINE PHOSPHATASE"/>
    <property type="match status" value="1"/>
</dbReference>
<gene>
    <name evidence="1" type="ORF">ACFSUC_09465</name>
</gene>
<dbReference type="SFLD" id="SFLDG01140">
    <property type="entry name" value="C2.B:_Phosphomannomutase_and_P"/>
    <property type="match status" value="1"/>
</dbReference>
<dbReference type="SUPFAM" id="SSF56784">
    <property type="entry name" value="HAD-like"/>
    <property type="match status" value="1"/>
</dbReference>
<organism evidence="1 2">
    <name type="scientific">Marinicrinis sediminis</name>
    <dbReference type="NCBI Taxonomy" id="1652465"/>
    <lineage>
        <taxon>Bacteria</taxon>
        <taxon>Bacillati</taxon>
        <taxon>Bacillota</taxon>
        <taxon>Bacilli</taxon>
        <taxon>Bacillales</taxon>
        <taxon>Paenibacillaceae</taxon>
    </lineage>
</organism>
<reference evidence="2" key="1">
    <citation type="journal article" date="2019" name="Int. J. Syst. Evol. Microbiol.">
        <title>The Global Catalogue of Microorganisms (GCM) 10K type strain sequencing project: providing services to taxonomists for standard genome sequencing and annotation.</title>
        <authorList>
            <consortium name="The Broad Institute Genomics Platform"/>
            <consortium name="The Broad Institute Genome Sequencing Center for Infectious Disease"/>
            <person name="Wu L."/>
            <person name="Ma J."/>
        </authorList>
    </citation>
    <scope>NUCLEOTIDE SEQUENCE [LARGE SCALE GENOMIC DNA]</scope>
    <source>
        <strain evidence="2">KCTC 33676</strain>
    </source>
</reference>
<comment type="caution">
    <text evidence="1">The sequence shown here is derived from an EMBL/GenBank/DDBJ whole genome shotgun (WGS) entry which is preliminary data.</text>
</comment>
<sequence>MMDIQCIALDVDGTLITDDHQLTPKTNELLRRLHQEGKVIVLCTGRGPVSALPLLAEMKIDSVLITHNGAVTLHSGTREILHQFDFPVAWIEPIVQYCREQQVHFDINTAFDMYAEQMRPEAEKMYEMYFANPIIRENSLEDVPSLVKFTAFGTREEMDALEGPLREIVANSEDLRMIRSGDLFIDIMHRNATKGRALAAFCANEGLNREQVAAFGNYYNDVEMLKFAGLGIAMDNSPDEVKAEADEVTLSNNEEGVYHYLMDRMFVHLKNDPPIPK</sequence>
<dbReference type="PANTHER" id="PTHR10000:SF8">
    <property type="entry name" value="HAD SUPERFAMILY HYDROLASE-LIKE, TYPE 3"/>
    <property type="match status" value="1"/>
</dbReference>
<keyword evidence="1" id="KW-0378">Hydrolase</keyword>
<dbReference type="RefSeq" id="WP_379929310.1">
    <property type="nucleotide sequence ID" value="NZ_JBHUMM010000016.1"/>
</dbReference>
<keyword evidence="2" id="KW-1185">Reference proteome</keyword>
<dbReference type="EMBL" id="JBHUMM010000016">
    <property type="protein sequence ID" value="MFD2671835.1"/>
    <property type="molecule type" value="Genomic_DNA"/>
</dbReference>
<dbReference type="Gene3D" id="3.30.1240.10">
    <property type="match status" value="1"/>
</dbReference>
<dbReference type="Pfam" id="PF08282">
    <property type="entry name" value="Hydrolase_3"/>
    <property type="match status" value="1"/>
</dbReference>
<dbReference type="GO" id="GO:0016787">
    <property type="term" value="F:hydrolase activity"/>
    <property type="evidence" value="ECO:0007669"/>
    <property type="project" value="UniProtKB-KW"/>
</dbReference>
<dbReference type="EC" id="3.1.3.-" evidence="1"/>
<dbReference type="NCBIfam" id="TIGR00099">
    <property type="entry name" value="Cof-subfamily"/>
    <property type="match status" value="1"/>
</dbReference>
<name>A0ABW5RB45_9BACL</name>
<accession>A0ABW5RB45</accession>
<evidence type="ECO:0000313" key="1">
    <source>
        <dbReference type="EMBL" id="MFD2671835.1"/>
    </source>
</evidence>
<dbReference type="CDD" id="cd07516">
    <property type="entry name" value="HAD_Pase"/>
    <property type="match status" value="1"/>
</dbReference>
<dbReference type="InterPro" id="IPR036412">
    <property type="entry name" value="HAD-like_sf"/>
</dbReference>
<dbReference type="NCBIfam" id="TIGR01484">
    <property type="entry name" value="HAD-SF-IIB"/>
    <property type="match status" value="1"/>
</dbReference>
<dbReference type="InterPro" id="IPR000150">
    <property type="entry name" value="Cof"/>
</dbReference>
<dbReference type="InterPro" id="IPR006379">
    <property type="entry name" value="HAD-SF_hydro_IIB"/>
</dbReference>
<dbReference type="Gene3D" id="3.40.50.1000">
    <property type="entry name" value="HAD superfamily/HAD-like"/>
    <property type="match status" value="1"/>
</dbReference>
<protein>
    <submittedName>
        <fullName evidence="1">Cof-type HAD-IIB family hydrolase</fullName>
        <ecNumber evidence="1">3.1.3.-</ecNumber>
    </submittedName>
</protein>
<dbReference type="InterPro" id="IPR023214">
    <property type="entry name" value="HAD_sf"/>
</dbReference>
<proteinExistence type="predicted"/>